<keyword evidence="5" id="KW-0539">Nucleus</keyword>
<dbReference type="CDD" id="cd12291">
    <property type="entry name" value="RRM1_La"/>
    <property type="match status" value="1"/>
</dbReference>
<comment type="subcellular location">
    <subcellularLocation>
        <location evidence="1">Nucleus</location>
    </subcellularLocation>
</comment>
<dbReference type="InterPro" id="IPR036388">
    <property type="entry name" value="WH-like_DNA-bd_sf"/>
</dbReference>
<dbReference type="Gene3D" id="3.30.70.330">
    <property type="match status" value="2"/>
</dbReference>
<dbReference type="PROSITE" id="PS51939">
    <property type="entry name" value="XRRM"/>
    <property type="match status" value="1"/>
</dbReference>
<dbReference type="SUPFAM" id="SSF46785">
    <property type="entry name" value="Winged helix' DNA-binding domain"/>
    <property type="match status" value="1"/>
</dbReference>
<protein>
    <recommendedName>
        <fullName evidence="12">HTH La-type RNA-binding domain-containing protein</fullName>
    </recommendedName>
</protein>
<feature type="domain" description="RRM" evidence="7">
    <location>
        <begin position="134"/>
        <end position="190"/>
    </location>
</feature>
<evidence type="ECO:0008006" key="12">
    <source>
        <dbReference type="Google" id="ProtNLM"/>
    </source>
</evidence>
<dbReference type="InterPro" id="IPR002344">
    <property type="entry name" value="Lupus_La"/>
</dbReference>
<dbReference type="InterPro" id="IPR045180">
    <property type="entry name" value="La_dom_prot"/>
</dbReference>
<dbReference type="PRINTS" id="PR00302">
    <property type="entry name" value="LUPUSLA"/>
</dbReference>
<dbReference type="SMART" id="SM00715">
    <property type="entry name" value="LA"/>
    <property type="match status" value="1"/>
</dbReference>
<dbReference type="AlphaFoldDB" id="A0AAD9IHJ4"/>
<dbReference type="Gene3D" id="6.10.280.10">
    <property type="entry name" value="Mediator complex, subunit Med21"/>
    <property type="match status" value="1"/>
</dbReference>
<evidence type="ECO:0000259" key="7">
    <source>
        <dbReference type="PROSITE" id="PS50102"/>
    </source>
</evidence>
<evidence type="ECO:0000313" key="10">
    <source>
        <dbReference type="EMBL" id="KAK2078621.1"/>
    </source>
</evidence>
<evidence type="ECO:0000256" key="3">
    <source>
        <dbReference type="ARBA" id="ARBA00023015"/>
    </source>
</evidence>
<dbReference type="InterPro" id="IPR014886">
    <property type="entry name" value="La_xRRM"/>
</dbReference>
<dbReference type="InterPro" id="IPR021384">
    <property type="entry name" value="Mediator_Med21"/>
</dbReference>
<keyword evidence="11" id="KW-1185">Reference proteome</keyword>
<dbReference type="Pfam" id="PF05383">
    <property type="entry name" value="La"/>
    <property type="match status" value="1"/>
</dbReference>
<evidence type="ECO:0000259" key="8">
    <source>
        <dbReference type="PROSITE" id="PS50961"/>
    </source>
</evidence>
<organism evidence="10 11">
    <name type="scientific">Prototheca wickerhamii</name>
    <dbReference type="NCBI Taxonomy" id="3111"/>
    <lineage>
        <taxon>Eukaryota</taxon>
        <taxon>Viridiplantae</taxon>
        <taxon>Chlorophyta</taxon>
        <taxon>core chlorophytes</taxon>
        <taxon>Trebouxiophyceae</taxon>
        <taxon>Chlorellales</taxon>
        <taxon>Chlorellaceae</taxon>
        <taxon>Prototheca</taxon>
    </lineage>
</organism>
<dbReference type="Pfam" id="PF08777">
    <property type="entry name" value="RRM_3"/>
    <property type="match status" value="1"/>
</dbReference>
<keyword evidence="2 6" id="KW-0694">RNA-binding</keyword>
<dbReference type="SMART" id="SM00360">
    <property type="entry name" value="RRM"/>
    <property type="match status" value="1"/>
</dbReference>
<evidence type="ECO:0000256" key="4">
    <source>
        <dbReference type="ARBA" id="ARBA00023163"/>
    </source>
</evidence>
<dbReference type="PANTHER" id="PTHR22792">
    <property type="entry name" value="LUPUS LA PROTEIN-RELATED"/>
    <property type="match status" value="1"/>
</dbReference>
<dbReference type="InterPro" id="IPR035979">
    <property type="entry name" value="RBD_domain_sf"/>
</dbReference>
<dbReference type="InterPro" id="IPR037212">
    <property type="entry name" value="Med7/Med21-like"/>
</dbReference>
<feature type="domain" description="XRRM" evidence="9">
    <location>
        <begin position="208"/>
        <end position="334"/>
    </location>
</feature>
<reference evidence="10" key="1">
    <citation type="submission" date="2021-01" db="EMBL/GenBank/DDBJ databases">
        <authorList>
            <person name="Eckstrom K.M.E."/>
        </authorList>
    </citation>
    <scope>NUCLEOTIDE SEQUENCE</scope>
    <source>
        <strain evidence="10">UVCC 0001</strain>
    </source>
</reference>
<dbReference type="Pfam" id="PF05018">
    <property type="entry name" value="CFA20_dom"/>
    <property type="match status" value="1"/>
</dbReference>
<proteinExistence type="predicted"/>
<evidence type="ECO:0000259" key="9">
    <source>
        <dbReference type="PROSITE" id="PS51939"/>
    </source>
</evidence>
<comment type="caution">
    <text evidence="10">The sequence shown here is derived from an EMBL/GenBank/DDBJ whole genome shotgun (WGS) entry which is preliminary data.</text>
</comment>
<dbReference type="PROSITE" id="PS50102">
    <property type="entry name" value="RRM"/>
    <property type="match status" value="1"/>
</dbReference>
<dbReference type="Pfam" id="PF11221">
    <property type="entry name" value="Med21"/>
    <property type="match status" value="1"/>
</dbReference>
<dbReference type="SUPFAM" id="SSF140718">
    <property type="entry name" value="Mediator hinge subcomplex-like"/>
    <property type="match status" value="1"/>
</dbReference>
<gene>
    <name evidence="10" type="ORF">QBZ16_003461</name>
</gene>
<feature type="domain" description="HTH La-type RNA-binding" evidence="8">
    <location>
        <begin position="22"/>
        <end position="125"/>
    </location>
</feature>
<dbReference type="GO" id="GO:0006396">
    <property type="term" value="P:RNA processing"/>
    <property type="evidence" value="ECO:0007669"/>
    <property type="project" value="InterPro"/>
</dbReference>
<dbReference type="Pfam" id="PF00076">
    <property type="entry name" value="RRM_1"/>
    <property type="match status" value="1"/>
</dbReference>
<dbReference type="InterPro" id="IPR012677">
    <property type="entry name" value="Nucleotide-bd_a/b_plait_sf"/>
</dbReference>
<evidence type="ECO:0000256" key="1">
    <source>
        <dbReference type="ARBA" id="ARBA00004123"/>
    </source>
</evidence>
<evidence type="ECO:0000256" key="6">
    <source>
        <dbReference type="PROSITE-ProRule" id="PRU00332"/>
    </source>
</evidence>
<dbReference type="InterPro" id="IPR007714">
    <property type="entry name" value="CFA20_dom"/>
</dbReference>
<evidence type="ECO:0000313" key="11">
    <source>
        <dbReference type="Proteomes" id="UP001255856"/>
    </source>
</evidence>
<keyword evidence="3" id="KW-0805">Transcription regulation</keyword>
<dbReference type="GO" id="GO:0003723">
    <property type="term" value="F:RNA binding"/>
    <property type="evidence" value="ECO:0007669"/>
    <property type="project" value="UniProtKB-UniRule"/>
</dbReference>
<dbReference type="GO" id="GO:0016592">
    <property type="term" value="C:mediator complex"/>
    <property type="evidence" value="ECO:0007669"/>
    <property type="project" value="InterPro"/>
</dbReference>
<dbReference type="Proteomes" id="UP001255856">
    <property type="component" value="Unassembled WGS sequence"/>
</dbReference>
<dbReference type="InterPro" id="IPR036390">
    <property type="entry name" value="WH_DNA-bd_sf"/>
</dbReference>
<sequence length="483" mass="52920">MAAAATTYSLTEDQKEKLLKQVKLRCERGIGAQLKVEFYFSDSNLPRDAFMLEKVRSSPEGFVPLALLATFQRMSKLLNSSHRDVATVPAELVEALAATLEASASLTLSEDRASVRRTEALPEFEELSKQVEERSLYVSPFPFDTTLDQLTEFFAKVGDVRSVRMRRHLSSKDFRGSVFVELSSTEEAQRKRPREEEKEAAAPAEVEDYVPGCCVAFDFGEDCEFAEVPTFGLVKDSFGGKMAGLKYADYNQGDKNGVVRFATPEEAKAIVEGADEAGTIMVAGYKAAIKVLEGEEEKEYMAKTGGVGMAGSDGPPAFDIVTQLQQNLGQVTLLLYNFIGTTQRDAGPASIKGEGIIAPSSSPSLPIEQMADQLRNALRGLKESIDALPGEFSREEEQFEQIVELQQQNVKASEQLGSALGQAKAVLAEAQQAHAALADASLGIKLPVLVLVLKNLHQYFTFEVQVLDDTGIKRRFRASNYQE</sequence>
<dbReference type="PROSITE" id="PS50961">
    <property type="entry name" value="HTH_LA"/>
    <property type="match status" value="1"/>
</dbReference>
<accession>A0AAD9IHJ4</accession>
<dbReference type="InterPro" id="IPR000504">
    <property type="entry name" value="RRM_dom"/>
</dbReference>
<keyword evidence="4" id="KW-0804">Transcription</keyword>
<dbReference type="Gene3D" id="1.10.10.10">
    <property type="entry name" value="Winged helix-like DNA-binding domain superfamily/Winged helix DNA-binding domain"/>
    <property type="match status" value="1"/>
</dbReference>
<evidence type="ECO:0000256" key="2">
    <source>
        <dbReference type="ARBA" id="ARBA00022884"/>
    </source>
</evidence>
<dbReference type="SUPFAM" id="SSF54928">
    <property type="entry name" value="RNA-binding domain, RBD"/>
    <property type="match status" value="1"/>
</dbReference>
<name>A0AAD9IHJ4_PROWI</name>
<evidence type="ECO:0000256" key="5">
    <source>
        <dbReference type="ARBA" id="ARBA00023242"/>
    </source>
</evidence>
<dbReference type="GO" id="GO:1990904">
    <property type="term" value="C:ribonucleoprotein complex"/>
    <property type="evidence" value="ECO:0007669"/>
    <property type="project" value="UniProtKB-UniRule"/>
</dbReference>
<dbReference type="InterPro" id="IPR006630">
    <property type="entry name" value="La_HTH"/>
</dbReference>
<dbReference type="EMBL" id="JASFZW010000004">
    <property type="protein sequence ID" value="KAK2078621.1"/>
    <property type="molecule type" value="Genomic_DNA"/>
</dbReference>